<dbReference type="Proteomes" id="UP000053095">
    <property type="component" value="Unassembled WGS sequence"/>
</dbReference>
<name>A0A6V8HBA8_TALPI</name>
<keyword evidence="8" id="KW-1185">Reference proteome</keyword>
<dbReference type="PANTHER" id="PTHR13339">
    <property type="entry name" value="COP9 SIGNALOSOME COMPLEX SUBUNIT 8"/>
    <property type="match status" value="1"/>
</dbReference>
<evidence type="ECO:0000313" key="7">
    <source>
        <dbReference type="EMBL" id="GAM38730.1"/>
    </source>
</evidence>
<reference evidence="8" key="1">
    <citation type="journal article" date="2015" name="Genome Announc.">
        <title>Draft genome sequence of Talaromyces cellulolyticus strain Y-94, a source of lignocellulosic biomass-degrading enzymes.</title>
        <authorList>
            <person name="Fujii T."/>
            <person name="Koike H."/>
            <person name="Sawayama S."/>
            <person name="Yano S."/>
            <person name="Inoue H."/>
        </authorList>
    </citation>
    <scope>NUCLEOTIDE SEQUENCE [LARGE SCALE GENOMIC DNA]</scope>
    <source>
        <strain evidence="8">Y-94</strain>
    </source>
</reference>
<evidence type="ECO:0000259" key="6">
    <source>
        <dbReference type="Pfam" id="PF10075"/>
    </source>
</evidence>
<proteinExistence type="predicted"/>
<protein>
    <submittedName>
        <fullName evidence="7">COP9 signalosome subunit</fullName>
    </submittedName>
</protein>
<accession>A0A6V8HBA8</accession>
<dbReference type="Pfam" id="PF10075">
    <property type="entry name" value="CSN8_PSD8_EIF3K"/>
    <property type="match status" value="1"/>
</dbReference>
<dbReference type="InterPro" id="IPR033205">
    <property type="entry name" value="COP9_CSN8"/>
</dbReference>
<dbReference type="AlphaFoldDB" id="A0A6V8HBA8"/>
<dbReference type="Gene3D" id="1.25.40.990">
    <property type="match status" value="1"/>
</dbReference>
<evidence type="ECO:0000256" key="5">
    <source>
        <dbReference type="ARBA" id="ARBA00023242"/>
    </source>
</evidence>
<evidence type="ECO:0000256" key="4">
    <source>
        <dbReference type="ARBA" id="ARBA00022790"/>
    </source>
</evidence>
<dbReference type="GO" id="GO:0008180">
    <property type="term" value="C:COP9 signalosome"/>
    <property type="evidence" value="ECO:0007669"/>
    <property type="project" value="UniProtKB-KW"/>
</dbReference>
<comment type="caution">
    <text evidence="7">The sequence shown here is derived from an EMBL/GenBank/DDBJ whole genome shotgun (WGS) entry which is preliminary data.</text>
</comment>
<comment type="subcellular location">
    <subcellularLocation>
        <location evidence="2">Cytoplasm</location>
    </subcellularLocation>
    <subcellularLocation>
        <location evidence="1">Nucleus</location>
    </subcellularLocation>
</comment>
<evidence type="ECO:0000256" key="3">
    <source>
        <dbReference type="ARBA" id="ARBA00022490"/>
    </source>
</evidence>
<evidence type="ECO:0000313" key="8">
    <source>
        <dbReference type="Proteomes" id="UP000053095"/>
    </source>
</evidence>
<sequence length="210" mass="23804">MGAPLSLEQLQKVLTETPTNDALFDILSSYEDEACQQFTQAGITGDATLLTAFYSSFLFSHLLIDEIQEARALTQRIPSALIQNDPVIQRSIAILRSIYQNKFSETYALLRGQPWPTPVDVIVQRFDAHYTEKSFRNVSRIYESIRPEVAAEYLGLQNNTELIDILVKRGWEWDADKELFRPHVPDEHVKAGKSRPPLDQISRVVGLASV</sequence>
<dbReference type="GO" id="GO:0010387">
    <property type="term" value="P:COP9 signalosome assembly"/>
    <property type="evidence" value="ECO:0007669"/>
    <property type="project" value="InterPro"/>
</dbReference>
<dbReference type="GO" id="GO:0005737">
    <property type="term" value="C:cytoplasm"/>
    <property type="evidence" value="ECO:0007669"/>
    <property type="project" value="UniProtKB-SubCell"/>
</dbReference>
<keyword evidence="4" id="KW-0736">Signalosome</keyword>
<organism evidence="7 8">
    <name type="scientific">Talaromyces pinophilus</name>
    <name type="common">Penicillium pinophilum</name>
    <dbReference type="NCBI Taxonomy" id="128442"/>
    <lineage>
        <taxon>Eukaryota</taxon>
        <taxon>Fungi</taxon>
        <taxon>Dikarya</taxon>
        <taxon>Ascomycota</taxon>
        <taxon>Pezizomycotina</taxon>
        <taxon>Eurotiomycetes</taxon>
        <taxon>Eurotiomycetidae</taxon>
        <taxon>Eurotiales</taxon>
        <taxon>Trichocomaceae</taxon>
        <taxon>Talaromyces</taxon>
        <taxon>Talaromyces sect. Talaromyces</taxon>
    </lineage>
</organism>
<feature type="domain" description="CSN8/PSMD8/EIF3K" evidence="6">
    <location>
        <begin position="51"/>
        <end position="182"/>
    </location>
</feature>
<dbReference type="PANTHER" id="PTHR13339:SF0">
    <property type="entry name" value="COP9 SIGNALOSOME COMPLEX SUBUNIT 8"/>
    <property type="match status" value="1"/>
</dbReference>
<keyword evidence="3" id="KW-0963">Cytoplasm</keyword>
<dbReference type="EMBL" id="DF933829">
    <property type="protein sequence ID" value="GAM38730.1"/>
    <property type="molecule type" value="Genomic_DNA"/>
</dbReference>
<dbReference type="InterPro" id="IPR033464">
    <property type="entry name" value="CSN8_PSD8_EIF3K"/>
</dbReference>
<gene>
    <name evidence="7" type="ORF">TCE0_033r09698</name>
</gene>
<keyword evidence="5" id="KW-0539">Nucleus</keyword>
<dbReference type="GO" id="GO:0000338">
    <property type="term" value="P:protein deneddylation"/>
    <property type="evidence" value="ECO:0007669"/>
    <property type="project" value="InterPro"/>
</dbReference>
<evidence type="ECO:0000256" key="1">
    <source>
        <dbReference type="ARBA" id="ARBA00004123"/>
    </source>
</evidence>
<evidence type="ECO:0000256" key="2">
    <source>
        <dbReference type="ARBA" id="ARBA00004496"/>
    </source>
</evidence>